<dbReference type="EMBL" id="AWGB01000076">
    <property type="protein sequence ID" value="ESQ82499.1"/>
    <property type="molecule type" value="Genomic_DNA"/>
</dbReference>
<dbReference type="STRING" id="1121022.GCA_000376105_04264"/>
<evidence type="ECO:0000313" key="2">
    <source>
        <dbReference type="EMBL" id="ESQ82499.1"/>
    </source>
</evidence>
<evidence type="ECO:0000256" key="1">
    <source>
        <dbReference type="SAM" id="Coils"/>
    </source>
</evidence>
<dbReference type="Proteomes" id="UP000017837">
    <property type="component" value="Unassembled WGS sequence"/>
</dbReference>
<evidence type="ECO:0000313" key="3">
    <source>
        <dbReference type="Proteomes" id="UP000017837"/>
    </source>
</evidence>
<accession>V4P5U1</accession>
<comment type="caution">
    <text evidence="2">The sequence shown here is derived from an EMBL/GenBank/DDBJ whole genome shotgun (WGS) entry which is preliminary data.</text>
</comment>
<evidence type="ECO:0008006" key="4">
    <source>
        <dbReference type="Google" id="ProtNLM"/>
    </source>
</evidence>
<dbReference type="PATRIC" id="fig|1121022.4.peg.4306"/>
<dbReference type="RefSeq" id="WP_023447456.1">
    <property type="nucleotide sequence ID" value="NZ_AQWM01000052.1"/>
</dbReference>
<gene>
    <name evidence="2" type="ORF">ABENE_21015</name>
</gene>
<protein>
    <recommendedName>
        <fullName evidence="4">Transposase TnpC homeodomain domain-containing protein</fullName>
    </recommendedName>
</protein>
<name>V4P5U1_9CAUL</name>
<organism evidence="2 3">
    <name type="scientific">Asticcacaulis benevestitus DSM 16100 = ATCC BAA-896</name>
    <dbReference type="NCBI Taxonomy" id="1121022"/>
    <lineage>
        <taxon>Bacteria</taxon>
        <taxon>Pseudomonadati</taxon>
        <taxon>Pseudomonadota</taxon>
        <taxon>Alphaproteobacteria</taxon>
        <taxon>Caulobacterales</taxon>
        <taxon>Caulobacteraceae</taxon>
        <taxon>Asticcacaulis</taxon>
    </lineage>
</organism>
<reference evidence="2 3" key="1">
    <citation type="journal article" date="2014" name="Nature">
        <title>Sequential evolution of bacterial morphology by co-option of a developmental regulator.</title>
        <authorList>
            <person name="Jiang C."/>
            <person name="Brown P.J."/>
            <person name="Ducret A."/>
            <person name="Brun Y.V."/>
        </authorList>
    </citation>
    <scope>NUCLEOTIDE SEQUENCE [LARGE SCALE GENOMIC DNA]</scope>
    <source>
        <strain evidence="2 3">DSM 16100</strain>
    </source>
</reference>
<proteinExistence type="predicted"/>
<keyword evidence="3" id="KW-1185">Reference proteome</keyword>
<dbReference type="AlphaFoldDB" id="V4P5U1"/>
<sequence length="105" mass="11640">MPMDLAAAHAMILEERRARLAADLKVAQAKAEASETEALVEHLKLQILKLRRQIYGVSSERTARLSCANQRFSLGIVLGAATFAPDLMDATCLAEFLSMRQMFVF</sequence>
<dbReference type="SUPFAM" id="SSF144284">
    <property type="entry name" value="Sec2 N-terminal region"/>
    <property type="match status" value="1"/>
</dbReference>
<feature type="coiled-coil region" evidence="1">
    <location>
        <begin position="10"/>
        <end position="53"/>
    </location>
</feature>
<keyword evidence="1" id="KW-0175">Coiled coil</keyword>